<dbReference type="Proteomes" id="UP000515211">
    <property type="component" value="Chromosome 2"/>
</dbReference>
<reference evidence="1" key="1">
    <citation type="journal article" date="2016" name="Nat. Genet.">
        <title>The genome sequences of Arachis duranensis and Arachis ipaensis, the diploid ancestors of cultivated peanut.</title>
        <authorList>
            <person name="Bertioli D.J."/>
            <person name="Cannon S.B."/>
            <person name="Froenicke L."/>
            <person name="Huang G."/>
            <person name="Farmer A.D."/>
            <person name="Cannon E.K."/>
            <person name="Liu X."/>
            <person name="Gao D."/>
            <person name="Clevenger J."/>
            <person name="Dash S."/>
            <person name="Ren L."/>
            <person name="Moretzsohn M.C."/>
            <person name="Shirasawa K."/>
            <person name="Huang W."/>
            <person name="Vidigal B."/>
            <person name="Abernathy B."/>
            <person name="Chu Y."/>
            <person name="Niederhuth C.E."/>
            <person name="Umale P."/>
            <person name="Araujo A.C."/>
            <person name="Kozik A."/>
            <person name="Kim K.D."/>
            <person name="Burow M.D."/>
            <person name="Varshney R.K."/>
            <person name="Wang X."/>
            <person name="Zhang X."/>
            <person name="Barkley N."/>
            <person name="Guimaraes P.M."/>
            <person name="Isobe S."/>
            <person name="Guo B."/>
            <person name="Liao B."/>
            <person name="Stalker H.T."/>
            <person name="Schmitz R.J."/>
            <person name="Scheffler B.E."/>
            <person name="Leal-Bertioli S.C."/>
            <person name="Xun X."/>
            <person name="Jackson S.A."/>
            <person name="Michelmore R."/>
            <person name="Ozias-Akins P."/>
        </authorList>
    </citation>
    <scope>NUCLEOTIDE SEQUENCE [LARGE SCALE GENOMIC DNA]</scope>
    <source>
        <strain evidence="1">cv. V14167</strain>
    </source>
</reference>
<dbReference type="GeneID" id="107472920"/>
<organism evidence="1 2">
    <name type="scientific">Arachis duranensis</name>
    <name type="common">Wild peanut</name>
    <dbReference type="NCBI Taxonomy" id="130453"/>
    <lineage>
        <taxon>Eukaryota</taxon>
        <taxon>Viridiplantae</taxon>
        <taxon>Streptophyta</taxon>
        <taxon>Embryophyta</taxon>
        <taxon>Tracheophyta</taxon>
        <taxon>Spermatophyta</taxon>
        <taxon>Magnoliopsida</taxon>
        <taxon>eudicotyledons</taxon>
        <taxon>Gunneridae</taxon>
        <taxon>Pentapetalae</taxon>
        <taxon>rosids</taxon>
        <taxon>fabids</taxon>
        <taxon>Fabales</taxon>
        <taxon>Fabaceae</taxon>
        <taxon>Papilionoideae</taxon>
        <taxon>50 kb inversion clade</taxon>
        <taxon>dalbergioids sensu lato</taxon>
        <taxon>Dalbergieae</taxon>
        <taxon>Pterocarpus clade</taxon>
        <taxon>Arachis</taxon>
    </lineage>
</organism>
<evidence type="ECO:0000313" key="2">
    <source>
        <dbReference type="RefSeq" id="XP_052112793.1"/>
    </source>
</evidence>
<dbReference type="AlphaFoldDB" id="A0A9C6TPF1"/>
<sequence>MELLLFPHSLTSVQPSPTTVVVAASNFEQPPPAPSLPFLRTANVANFLPSIAQPPFDRRSIHRAATVPPRQLCSTAPFSGLCSVPSRGPSLKVLLVRLFSGISLFSCLLGSFSSLSLFCSNFRTCSSLSLLNMFQFLPG</sequence>
<name>A0A9C6TPF1_ARADU</name>
<gene>
    <name evidence="2" type="primary">LOC107472920</name>
</gene>
<accession>A0A9C6TPF1</accession>
<evidence type="ECO:0000313" key="1">
    <source>
        <dbReference type="Proteomes" id="UP000515211"/>
    </source>
</evidence>
<dbReference type="KEGG" id="adu:107472920"/>
<reference evidence="2" key="2">
    <citation type="submission" date="2025-08" db="UniProtKB">
        <authorList>
            <consortium name="RefSeq"/>
        </authorList>
    </citation>
    <scope>IDENTIFICATION</scope>
    <source>
        <tissue evidence="2">Whole plant</tissue>
    </source>
</reference>
<keyword evidence="1" id="KW-1185">Reference proteome</keyword>
<proteinExistence type="predicted"/>
<dbReference type="RefSeq" id="XP_052112793.1">
    <property type="nucleotide sequence ID" value="XM_052256833.1"/>
</dbReference>
<protein>
    <submittedName>
        <fullName evidence="2">Uncharacterized protein LOC107472920</fullName>
    </submittedName>
</protein>